<accession>A0A1X2IEA3</accession>
<feature type="chain" id="PRO_5012846548" evidence="2">
    <location>
        <begin position="20"/>
        <end position="113"/>
    </location>
</feature>
<comment type="caution">
    <text evidence="3">The sequence shown here is derived from an EMBL/GenBank/DDBJ whole genome shotgun (WGS) entry which is preliminary data.</text>
</comment>
<proteinExistence type="predicted"/>
<reference evidence="3 4" key="1">
    <citation type="submission" date="2016-07" db="EMBL/GenBank/DDBJ databases">
        <title>Pervasive Adenine N6-methylation of Active Genes in Fungi.</title>
        <authorList>
            <consortium name="DOE Joint Genome Institute"/>
            <person name="Mondo S.J."/>
            <person name="Dannebaum R.O."/>
            <person name="Kuo R.C."/>
            <person name="Labutti K."/>
            <person name="Haridas S."/>
            <person name="Kuo A."/>
            <person name="Salamov A."/>
            <person name="Ahrendt S.R."/>
            <person name="Lipzen A."/>
            <person name="Sullivan W."/>
            <person name="Andreopoulos W.B."/>
            <person name="Clum A."/>
            <person name="Lindquist E."/>
            <person name="Daum C."/>
            <person name="Ramamoorthy G.K."/>
            <person name="Gryganskyi A."/>
            <person name="Culley D."/>
            <person name="Magnuson J.K."/>
            <person name="James T.Y."/>
            <person name="O'Malley M.A."/>
            <person name="Stajich J.E."/>
            <person name="Spatafora J.W."/>
            <person name="Visel A."/>
            <person name="Grigoriev I.V."/>
        </authorList>
    </citation>
    <scope>NUCLEOTIDE SEQUENCE [LARGE SCALE GENOMIC DNA]</scope>
    <source>
        <strain evidence="3 4">NRRL 1336</strain>
    </source>
</reference>
<organism evidence="3 4">
    <name type="scientific">Absidia repens</name>
    <dbReference type="NCBI Taxonomy" id="90262"/>
    <lineage>
        <taxon>Eukaryota</taxon>
        <taxon>Fungi</taxon>
        <taxon>Fungi incertae sedis</taxon>
        <taxon>Mucoromycota</taxon>
        <taxon>Mucoromycotina</taxon>
        <taxon>Mucoromycetes</taxon>
        <taxon>Mucorales</taxon>
        <taxon>Cunninghamellaceae</taxon>
        <taxon>Absidia</taxon>
    </lineage>
</organism>
<protein>
    <submittedName>
        <fullName evidence="3">Uncharacterized protein</fullName>
    </submittedName>
</protein>
<gene>
    <name evidence="3" type="ORF">BCR42DRAFT_393590</name>
</gene>
<feature type="compositionally biased region" description="Basic and acidic residues" evidence="1">
    <location>
        <begin position="50"/>
        <end position="60"/>
    </location>
</feature>
<evidence type="ECO:0000313" key="3">
    <source>
        <dbReference type="EMBL" id="ORZ14804.1"/>
    </source>
</evidence>
<keyword evidence="4" id="KW-1185">Reference proteome</keyword>
<dbReference type="Proteomes" id="UP000193560">
    <property type="component" value="Unassembled WGS sequence"/>
</dbReference>
<name>A0A1X2IEA3_9FUNG</name>
<feature type="signal peptide" evidence="2">
    <location>
        <begin position="1"/>
        <end position="19"/>
    </location>
</feature>
<dbReference type="OrthoDB" id="10455577at2759"/>
<feature type="region of interest" description="Disordered" evidence="1">
    <location>
        <begin position="50"/>
        <end position="80"/>
    </location>
</feature>
<evidence type="ECO:0000313" key="4">
    <source>
        <dbReference type="Proteomes" id="UP000193560"/>
    </source>
</evidence>
<evidence type="ECO:0000256" key="1">
    <source>
        <dbReference type="SAM" id="MobiDB-lite"/>
    </source>
</evidence>
<sequence length="113" mass="12429">MQLLKTFFIVGTLVGVVFSQAGSYHKQGYKHKSGVIKRTILIDGCTGKPVREKPVREKPVPEITVPRNPEPLNNGRSGGLVNDVPRLADYGLEEYADEIKEIGKQLGIEDLGL</sequence>
<evidence type="ECO:0000256" key="2">
    <source>
        <dbReference type="SAM" id="SignalP"/>
    </source>
</evidence>
<keyword evidence="2" id="KW-0732">Signal</keyword>
<dbReference type="EMBL" id="MCGE01000014">
    <property type="protein sequence ID" value="ORZ14804.1"/>
    <property type="molecule type" value="Genomic_DNA"/>
</dbReference>
<dbReference type="AlphaFoldDB" id="A0A1X2IEA3"/>